<accession>A0A2A9E9A2</accession>
<gene>
    <name evidence="6" type="ORF">ATL41_0201</name>
</gene>
<name>A0A2A9E9A2_9MICO</name>
<sequence length="186" mass="20064">MSLRDIPLTTIDGRTTSLAEHADKVVLVVNVASRCGLTPQYATLEQLQRTYGPRGFTVLGFPCNSFAGQEPGSAEKITEFCSTTYGVTFPLMEKTKVNGRHSHPLYTELRKVPDASGHAGRVRWNFEKFVILPDDSVHRFRPQTLPDDAAIVAVIEQGLAQLGGAALDEAAPEGAVDEAAPEGVEA</sequence>
<dbReference type="AlphaFoldDB" id="A0A2A9E9A2"/>
<dbReference type="SUPFAM" id="SSF52833">
    <property type="entry name" value="Thioredoxin-like"/>
    <property type="match status" value="1"/>
</dbReference>
<dbReference type="PANTHER" id="PTHR11592">
    <property type="entry name" value="GLUTATHIONE PEROXIDASE"/>
    <property type="match status" value="1"/>
</dbReference>
<dbReference type="CDD" id="cd00340">
    <property type="entry name" value="GSH_Peroxidase"/>
    <property type="match status" value="1"/>
</dbReference>
<dbReference type="Pfam" id="PF00255">
    <property type="entry name" value="GSHPx"/>
    <property type="match status" value="1"/>
</dbReference>
<evidence type="ECO:0000256" key="5">
    <source>
        <dbReference type="RuleBase" id="RU000499"/>
    </source>
</evidence>
<dbReference type="OrthoDB" id="9785502at2"/>
<dbReference type="PROSITE" id="PS00460">
    <property type="entry name" value="GLUTATHIONE_PEROXID_1"/>
    <property type="match status" value="1"/>
</dbReference>
<feature type="active site" evidence="4">
    <location>
        <position position="35"/>
    </location>
</feature>
<evidence type="ECO:0000313" key="6">
    <source>
        <dbReference type="EMBL" id="PFG35518.1"/>
    </source>
</evidence>
<keyword evidence="2 5" id="KW-0575">Peroxidase</keyword>
<dbReference type="PROSITE" id="PS51355">
    <property type="entry name" value="GLUTATHIONE_PEROXID_3"/>
    <property type="match status" value="1"/>
</dbReference>
<dbReference type="PANTHER" id="PTHR11592:SF40">
    <property type="entry name" value="THIOREDOXIN_GLUTATHIONE PEROXIDASE BTUE"/>
    <property type="match status" value="1"/>
</dbReference>
<dbReference type="RefSeq" id="WP_098456806.1">
    <property type="nucleotide sequence ID" value="NZ_PDJH01000001.1"/>
</dbReference>
<evidence type="ECO:0000256" key="1">
    <source>
        <dbReference type="ARBA" id="ARBA00006926"/>
    </source>
</evidence>
<dbReference type="InterPro" id="IPR029759">
    <property type="entry name" value="GPX_AS"/>
</dbReference>
<dbReference type="EMBL" id="PDJH01000001">
    <property type="protein sequence ID" value="PFG35518.1"/>
    <property type="molecule type" value="Genomic_DNA"/>
</dbReference>
<comment type="similarity">
    <text evidence="1 5">Belongs to the glutathione peroxidase family.</text>
</comment>
<keyword evidence="3 5" id="KW-0560">Oxidoreductase</keyword>
<organism evidence="6 7">
    <name type="scientific">Flavimobilis soli</name>
    <dbReference type="NCBI Taxonomy" id="442709"/>
    <lineage>
        <taxon>Bacteria</taxon>
        <taxon>Bacillati</taxon>
        <taxon>Actinomycetota</taxon>
        <taxon>Actinomycetes</taxon>
        <taxon>Micrococcales</taxon>
        <taxon>Jonesiaceae</taxon>
        <taxon>Flavimobilis</taxon>
    </lineage>
</organism>
<dbReference type="PIRSF" id="PIRSF000303">
    <property type="entry name" value="Glutathion_perox"/>
    <property type="match status" value="1"/>
</dbReference>
<proteinExistence type="inferred from homology"/>
<dbReference type="GO" id="GO:0004601">
    <property type="term" value="F:peroxidase activity"/>
    <property type="evidence" value="ECO:0007669"/>
    <property type="project" value="UniProtKB-KW"/>
</dbReference>
<dbReference type="InterPro" id="IPR000889">
    <property type="entry name" value="Glutathione_peroxidase"/>
</dbReference>
<reference evidence="6 7" key="1">
    <citation type="submission" date="2017-10" db="EMBL/GenBank/DDBJ databases">
        <title>Sequencing the genomes of 1000 actinobacteria strains.</title>
        <authorList>
            <person name="Klenk H.-P."/>
        </authorList>
    </citation>
    <scope>NUCLEOTIDE SEQUENCE [LARGE SCALE GENOMIC DNA]</scope>
    <source>
        <strain evidence="6 7">DSM 21574</strain>
    </source>
</reference>
<comment type="caution">
    <text evidence="6">The sequence shown here is derived from an EMBL/GenBank/DDBJ whole genome shotgun (WGS) entry which is preliminary data.</text>
</comment>
<evidence type="ECO:0000313" key="7">
    <source>
        <dbReference type="Proteomes" id="UP000221394"/>
    </source>
</evidence>
<dbReference type="Gene3D" id="3.40.30.10">
    <property type="entry name" value="Glutaredoxin"/>
    <property type="match status" value="1"/>
</dbReference>
<protein>
    <recommendedName>
        <fullName evidence="5">Glutathione peroxidase</fullName>
    </recommendedName>
</protein>
<keyword evidence="7" id="KW-1185">Reference proteome</keyword>
<dbReference type="Proteomes" id="UP000221394">
    <property type="component" value="Unassembled WGS sequence"/>
</dbReference>
<evidence type="ECO:0000256" key="3">
    <source>
        <dbReference type="ARBA" id="ARBA00023002"/>
    </source>
</evidence>
<evidence type="ECO:0000256" key="4">
    <source>
        <dbReference type="PIRSR" id="PIRSR000303-1"/>
    </source>
</evidence>
<evidence type="ECO:0000256" key="2">
    <source>
        <dbReference type="ARBA" id="ARBA00022559"/>
    </source>
</evidence>
<dbReference type="PRINTS" id="PR01011">
    <property type="entry name" value="GLUTPROXDASE"/>
</dbReference>
<dbReference type="GO" id="GO:0034599">
    <property type="term" value="P:cellular response to oxidative stress"/>
    <property type="evidence" value="ECO:0007669"/>
    <property type="project" value="TreeGrafter"/>
</dbReference>
<dbReference type="InterPro" id="IPR036249">
    <property type="entry name" value="Thioredoxin-like_sf"/>
</dbReference>